<evidence type="ECO:0000256" key="4">
    <source>
        <dbReference type="ARBA" id="ARBA00022538"/>
    </source>
</evidence>
<evidence type="ECO:0000259" key="14">
    <source>
        <dbReference type="Pfam" id="PF07885"/>
    </source>
</evidence>
<keyword evidence="10 13" id="KW-0472">Membrane</keyword>
<organism evidence="15 16">
    <name type="scientific">Dictyocaulus viviparus</name>
    <name type="common">Bovine lungworm</name>
    <dbReference type="NCBI Taxonomy" id="29172"/>
    <lineage>
        <taxon>Eukaryota</taxon>
        <taxon>Metazoa</taxon>
        <taxon>Ecdysozoa</taxon>
        <taxon>Nematoda</taxon>
        <taxon>Chromadorea</taxon>
        <taxon>Rhabditida</taxon>
        <taxon>Rhabditina</taxon>
        <taxon>Rhabditomorpha</taxon>
        <taxon>Strongyloidea</taxon>
        <taxon>Metastrongylidae</taxon>
        <taxon>Dictyocaulus</taxon>
    </lineage>
</organism>
<evidence type="ECO:0000256" key="3">
    <source>
        <dbReference type="ARBA" id="ARBA00022448"/>
    </source>
</evidence>
<comment type="similarity">
    <text evidence="2 12">Belongs to the two pore domain potassium channel (TC 1.A.1.8) family.</text>
</comment>
<evidence type="ECO:0000256" key="10">
    <source>
        <dbReference type="ARBA" id="ARBA00023136"/>
    </source>
</evidence>
<dbReference type="GO" id="GO:0015271">
    <property type="term" value="F:outward rectifier potassium channel activity"/>
    <property type="evidence" value="ECO:0007669"/>
    <property type="project" value="TreeGrafter"/>
</dbReference>
<feature type="transmembrane region" description="Helical" evidence="13">
    <location>
        <begin position="105"/>
        <end position="124"/>
    </location>
</feature>
<reference evidence="15 16" key="1">
    <citation type="submission" date="2013-11" db="EMBL/GenBank/DDBJ databases">
        <title>Draft genome of the bovine lungworm Dictyocaulus viviparus.</title>
        <authorList>
            <person name="Mitreva M."/>
        </authorList>
    </citation>
    <scope>NUCLEOTIDE SEQUENCE [LARGE SCALE GENOMIC DNA]</scope>
    <source>
        <strain evidence="15 16">HannoverDv2000</strain>
    </source>
</reference>
<dbReference type="PROSITE" id="PS51257">
    <property type="entry name" value="PROKAR_LIPOPROTEIN"/>
    <property type="match status" value="1"/>
</dbReference>
<dbReference type="Gene3D" id="1.10.287.70">
    <property type="match status" value="1"/>
</dbReference>
<dbReference type="PANTHER" id="PTHR11003:SF288">
    <property type="entry name" value="POTASSIUM CHANNEL DOMAIN-CONTAINING PROTEIN"/>
    <property type="match status" value="1"/>
</dbReference>
<dbReference type="GO" id="GO:0005886">
    <property type="term" value="C:plasma membrane"/>
    <property type="evidence" value="ECO:0007669"/>
    <property type="project" value="TreeGrafter"/>
</dbReference>
<comment type="subcellular location">
    <subcellularLocation>
        <location evidence="1">Membrane</location>
        <topology evidence="1">Multi-pass membrane protein</topology>
    </subcellularLocation>
</comment>
<dbReference type="GO" id="GO:0022841">
    <property type="term" value="F:potassium ion leak channel activity"/>
    <property type="evidence" value="ECO:0007669"/>
    <property type="project" value="TreeGrafter"/>
</dbReference>
<feature type="transmembrane region" description="Helical" evidence="13">
    <location>
        <begin position="136"/>
        <end position="157"/>
    </location>
</feature>
<dbReference type="EMBL" id="KN716169">
    <property type="protein sequence ID" value="KJH52172.1"/>
    <property type="molecule type" value="Genomic_DNA"/>
</dbReference>
<name>A0A0D8Y7L1_DICVI</name>
<dbReference type="InterPro" id="IPR013099">
    <property type="entry name" value="K_chnl_dom"/>
</dbReference>
<evidence type="ECO:0000256" key="13">
    <source>
        <dbReference type="SAM" id="Phobius"/>
    </source>
</evidence>
<dbReference type="SUPFAM" id="SSF81324">
    <property type="entry name" value="Voltage-gated potassium channels"/>
    <property type="match status" value="2"/>
</dbReference>
<evidence type="ECO:0000256" key="6">
    <source>
        <dbReference type="ARBA" id="ARBA00022826"/>
    </source>
</evidence>
<evidence type="ECO:0000256" key="5">
    <source>
        <dbReference type="ARBA" id="ARBA00022692"/>
    </source>
</evidence>
<keyword evidence="9 12" id="KW-0406">Ion transport</keyword>
<dbReference type="PANTHER" id="PTHR11003">
    <property type="entry name" value="POTASSIUM CHANNEL, SUBFAMILY K"/>
    <property type="match status" value="1"/>
</dbReference>
<evidence type="ECO:0000256" key="8">
    <source>
        <dbReference type="ARBA" id="ARBA00022989"/>
    </source>
</evidence>
<dbReference type="GO" id="GO:0030322">
    <property type="term" value="P:stabilization of membrane potential"/>
    <property type="evidence" value="ECO:0007669"/>
    <property type="project" value="TreeGrafter"/>
</dbReference>
<dbReference type="Proteomes" id="UP000053766">
    <property type="component" value="Unassembled WGS sequence"/>
</dbReference>
<feature type="transmembrane region" description="Helical" evidence="13">
    <location>
        <begin position="177"/>
        <end position="198"/>
    </location>
</feature>
<evidence type="ECO:0000313" key="15">
    <source>
        <dbReference type="EMBL" id="KJH52172.1"/>
    </source>
</evidence>
<dbReference type="InterPro" id="IPR003280">
    <property type="entry name" value="2pore_dom_K_chnl"/>
</dbReference>
<dbReference type="AlphaFoldDB" id="A0A0D8Y7L1"/>
<accession>A0A0D8Y7L1</accession>
<keyword evidence="7" id="KW-0630">Potassium</keyword>
<dbReference type="Pfam" id="PF07885">
    <property type="entry name" value="Ion_trans_2"/>
    <property type="match status" value="2"/>
</dbReference>
<evidence type="ECO:0000256" key="2">
    <source>
        <dbReference type="ARBA" id="ARBA00006666"/>
    </source>
</evidence>
<keyword evidence="3 12" id="KW-0813">Transport</keyword>
<evidence type="ECO:0000256" key="1">
    <source>
        <dbReference type="ARBA" id="ARBA00004141"/>
    </source>
</evidence>
<evidence type="ECO:0000256" key="9">
    <source>
        <dbReference type="ARBA" id="ARBA00023065"/>
    </source>
</evidence>
<dbReference type="PRINTS" id="PR01095">
    <property type="entry name" value="TASKCHANNEL"/>
</dbReference>
<keyword evidence="6" id="KW-0631">Potassium channel</keyword>
<feature type="transmembrane region" description="Helical" evidence="13">
    <location>
        <begin position="228"/>
        <end position="249"/>
    </location>
</feature>
<keyword evidence="16" id="KW-1185">Reference proteome</keyword>
<gene>
    <name evidence="15" type="ORF">DICVIV_01637</name>
</gene>
<dbReference type="OrthoDB" id="297496at2759"/>
<proteinExistence type="inferred from homology"/>
<evidence type="ECO:0000256" key="11">
    <source>
        <dbReference type="ARBA" id="ARBA00023303"/>
    </source>
</evidence>
<protein>
    <submittedName>
        <fullName evidence="15">Ion channel</fullName>
    </submittedName>
</protein>
<evidence type="ECO:0000313" key="16">
    <source>
        <dbReference type="Proteomes" id="UP000053766"/>
    </source>
</evidence>
<reference evidence="16" key="2">
    <citation type="journal article" date="2016" name="Sci. Rep.">
        <title>Dictyocaulus viviparus genome, variome and transcriptome elucidate lungworm biology and support future intervention.</title>
        <authorList>
            <person name="McNulty S.N."/>
            <person name="Strube C."/>
            <person name="Rosa B.A."/>
            <person name="Martin J.C."/>
            <person name="Tyagi R."/>
            <person name="Choi Y.J."/>
            <person name="Wang Q."/>
            <person name="Hallsworth Pepin K."/>
            <person name="Zhang X."/>
            <person name="Ozersky P."/>
            <person name="Wilson R.K."/>
            <person name="Sternberg P.W."/>
            <person name="Gasser R.B."/>
            <person name="Mitreva M."/>
        </authorList>
    </citation>
    <scope>NUCLEOTIDE SEQUENCE [LARGE SCALE GENOMIC DNA]</scope>
    <source>
        <strain evidence="16">HannoverDv2000</strain>
    </source>
</reference>
<feature type="domain" description="Potassium channel" evidence="14">
    <location>
        <begin position="92"/>
        <end position="161"/>
    </location>
</feature>
<keyword evidence="5 12" id="KW-0812">Transmembrane</keyword>
<feature type="domain" description="Potassium channel" evidence="14">
    <location>
        <begin position="182"/>
        <end position="249"/>
    </location>
</feature>
<dbReference type="InterPro" id="IPR003092">
    <property type="entry name" value="2pore_dom_K_chnl_TASK"/>
</dbReference>
<keyword evidence="4" id="KW-0633">Potassium transport</keyword>
<feature type="transmembrane region" description="Helical" evidence="13">
    <location>
        <begin position="12"/>
        <end position="34"/>
    </location>
</feature>
<keyword evidence="11 12" id="KW-0407">Ion channel</keyword>
<feature type="transmembrane region" description="Helical" evidence="13">
    <location>
        <begin position="205"/>
        <end position="222"/>
    </location>
</feature>
<evidence type="ECO:0000256" key="12">
    <source>
        <dbReference type="RuleBase" id="RU003857"/>
    </source>
</evidence>
<evidence type="ECO:0000256" key="7">
    <source>
        <dbReference type="ARBA" id="ARBA00022958"/>
    </source>
</evidence>
<sequence>MFVFQRFRATFVHLGLIAACTAYIVIGAQLFQAIERPFELEMNKKALTLLEEINSDFMTNINDPNLDVDDVIDFHIENMLLFFENSHYSHVFKTTFTNYTAKKDIWTFPAAVLFTTTTIIPVGYGNVCPNSQLGRILLIIYGVIGIPLAFITIADAGKFLSQNITVCLNESMARLTVLFLSLLCFYPVLGGVLFHYYADLQLRDAIYFSFTSIFTIGFGDLMPNINVFYLVVFIIFGVILVTITIEFVAAEAIDRIHYMGRHVGKARIIAGKIMQLGNLLNVNRGFTGLSSSVYQLQALARFGSLGKQGGKSFEKCADSYAFAPFLDMDFVDNVPESSPE</sequence>
<keyword evidence="8 13" id="KW-1133">Transmembrane helix</keyword>
<dbReference type="PRINTS" id="PR01333">
    <property type="entry name" value="2POREKCHANEL"/>
</dbReference>